<reference evidence="7" key="1">
    <citation type="submission" date="2023-07" db="EMBL/GenBank/DDBJ databases">
        <authorList>
            <consortium name="AG Swart"/>
            <person name="Singh M."/>
            <person name="Singh A."/>
            <person name="Seah K."/>
            <person name="Emmerich C."/>
        </authorList>
    </citation>
    <scope>NUCLEOTIDE SEQUENCE</scope>
    <source>
        <strain evidence="7">DP1</strain>
    </source>
</reference>
<keyword evidence="4" id="KW-0547">Nucleotide-binding</keyword>
<dbReference type="GO" id="GO:0015630">
    <property type="term" value="C:microtubule cytoskeleton"/>
    <property type="evidence" value="ECO:0007669"/>
    <property type="project" value="TreeGrafter"/>
</dbReference>
<evidence type="ECO:0000256" key="3">
    <source>
        <dbReference type="ARBA" id="ARBA00022598"/>
    </source>
</evidence>
<keyword evidence="5" id="KW-0067">ATP-binding</keyword>
<dbReference type="InterPro" id="IPR051437">
    <property type="entry name" value="TTLL_monoglycylase"/>
</dbReference>
<keyword evidence="2" id="KW-0963">Cytoplasm</keyword>
<feature type="compositionally biased region" description="Acidic residues" evidence="6">
    <location>
        <begin position="1119"/>
        <end position="1157"/>
    </location>
</feature>
<evidence type="ECO:0000256" key="4">
    <source>
        <dbReference type="ARBA" id="ARBA00022741"/>
    </source>
</evidence>
<dbReference type="GO" id="GO:0005737">
    <property type="term" value="C:cytoplasm"/>
    <property type="evidence" value="ECO:0007669"/>
    <property type="project" value="UniProtKB-SubCell"/>
</dbReference>
<evidence type="ECO:0000313" key="7">
    <source>
        <dbReference type="EMBL" id="CAI2364564.1"/>
    </source>
</evidence>
<keyword evidence="8" id="KW-1185">Reference proteome</keyword>
<feature type="region of interest" description="Disordered" evidence="6">
    <location>
        <begin position="351"/>
        <end position="475"/>
    </location>
</feature>
<keyword evidence="3" id="KW-0436">Ligase</keyword>
<dbReference type="SUPFAM" id="SSF56059">
    <property type="entry name" value="Glutathione synthetase ATP-binding domain-like"/>
    <property type="match status" value="1"/>
</dbReference>
<feature type="compositionally biased region" description="Basic and acidic residues" evidence="6">
    <location>
        <begin position="400"/>
        <end position="450"/>
    </location>
</feature>
<organism evidence="7 8">
    <name type="scientific">Euplotes crassus</name>
    <dbReference type="NCBI Taxonomy" id="5936"/>
    <lineage>
        <taxon>Eukaryota</taxon>
        <taxon>Sar</taxon>
        <taxon>Alveolata</taxon>
        <taxon>Ciliophora</taxon>
        <taxon>Intramacronucleata</taxon>
        <taxon>Spirotrichea</taxon>
        <taxon>Hypotrichia</taxon>
        <taxon>Euplotida</taxon>
        <taxon>Euplotidae</taxon>
        <taxon>Moneuplotes</taxon>
    </lineage>
</organism>
<dbReference type="Gene3D" id="3.30.470.20">
    <property type="entry name" value="ATP-grasp fold, B domain"/>
    <property type="match status" value="1"/>
</dbReference>
<dbReference type="Proteomes" id="UP001295684">
    <property type="component" value="Unassembled WGS sequence"/>
</dbReference>
<evidence type="ECO:0000256" key="6">
    <source>
        <dbReference type="SAM" id="MobiDB-lite"/>
    </source>
</evidence>
<proteinExistence type="predicted"/>
<comment type="caution">
    <text evidence="7">The sequence shown here is derived from an EMBL/GenBank/DDBJ whole genome shotgun (WGS) entry which is preliminary data.</text>
</comment>
<dbReference type="PANTHER" id="PTHR45870:SF2">
    <property type="entry name" value="TUBULIN MONOGLYCYLASE TTLL3"/>
    <property type="match status" value="1"/>
</dbReference>
<feature type="compositionally biased region" description="Polar residues" evidence="6">
    <location>
        <begin position="162"/>
        <end position="174"/>
    </location>
</feature>
<feature type="compositionally biased region" description="Basic and acidic residues" evidence="6">
    <location>
        <begin position="351"/>
        <end position="373"/>
    </location>
</feature>
<feature type="compositionally biased region" description="Acidic residues" evidence="6">
    <location>
        <begin position="1168"/>
        <end position="1180"/>
    </location>
</feature>
<evidence type="ECO:0000256" key="1">
    <source>
        <dbReference type="ARBA" id="ARBA00004496"/>
    </source>
</evidence>
<feature type="region of interest" description="Disordered" evidence="6">
    <location>
        <begin position="95"/>
        <end position="125"/>
    </location>
</feature>
<feature type="compositionally biased region" description="Basic and acidic residues" evidence="6">
    <location>
        <begin position="269"/>
        <end position="294"/>
    </location>
</feature>
<dbReference type="Pfam" id="PF03133">
    <property type="entry name" value="TTL"/>
    <property type="match status" value="1"/>
</dbReference>
<dbReference type="EMBL" id="CAMPGE010005719">
    <property type="protein sequence ID" value="CAI2364564.1"/>
    <property type="molecule type" value="Genomic_DNA"/>
</dbReference>
<feature type="region of interest" description="Disordered" evidence="6">
    <location>
        <begin position="1112"/>
        <end position="1180"/>
    </location>
</feature>
<feature type="compositionally biased region" description="Basic and acidic residues" evidence="6">
    <location>
        <begin position="1158"/>
        <end position="1167"/>
    </location>
</feature>
<dbReference type="PROSITE" id="PS51221">
    <property type="entry name" value="TTL"/>
    <property type="match status" value="1"/>
</dbReference>
<comment type="subcellular location">
    <subcellularLocation>
        <location evidence="1">Cytoplasm</location>
    </subcellularLocation>
</comment>
<feature type="compositionally biased region" description="Basic and acidic residues" evidence="6">
    <location>
        <begin position="459"/>
        <end position="475"/>
    </location>
</feature>
<dbReference type="AlphaFoldDB" id="A0AAD1UFT7"/>
<accession>A0AAD1UFT7</accession>
<feature type="compositionally biased region" description="Low complexity" evidence="6">
    <location>
        <begin position="107"/>
        <end position="120"/>
    </location>
</feature>
<gene>
    <name evidence="7" type="ORF">ECRASSUSDP1_LOCUS5909</name>
</gene>
<feature type="compositionally biased region" description="Polar residues" evidence="6">
    <location>
        <begin position="184"/>
        <end position="198"/>
    </location>
</feature>
<protein>
    <submittedName>
        <fullName evidence="7">Uncharacterized protein</fullName>
    </submittedName>
</protein>
<evidence type="ECO:0000256" key="2">
    <source>
        <dbReference type="ARBA" id="ARBA00022490"/>
    </source>
</evidence>
<feature type="region of interest" description="Disordered" evidence="6">
    <location>
        <begin position="741"/>
        <end position="761"/>
    </location>
</feature>
<sequence length="1180" mass="138555">MEPEIEKTGEMPVGGLLSEYLACSDTVPDKFNNIGLMDNPDQELEEPVPANLLNIDTGETKQSILPRVPDEEKPQEFIIDENQFAFVQDGYIEQNQNKFNRRRSKKGSNSIKISKNRSSSAKWRKMDPYVQHQPASIKMLKQMKRTSRADENSTELPPIIKHSSSNVGRQNQRTYKPLIPPKAQKNTNTVLRDNSNIIDDSEPAKNKRDKPADNYIEKNLERLKKLQEKKAQEAEMIENERKKAQEEREKLRKIVFKRAEEHRRKKEQRLKEEEEHNKLEEERKKLEEEQEKLNPKPSKKKNLPKNNPEQTANPDEDLQEADIVEDEEKKEENAKIKKYFKNRYISFLKTLKEDNIKKKEEEEKAKQKEERIKAKMLQKFGIDNVQSRFRSEPPNPASNEEEKQSRGKPRSENRLMTKLTQAREVDSQINEEKKKVNKEVNERIRKKQQDYLDSLAAKKKQENVKEEEERKRQEKMRENLRAKVKDMLGNVERKPKAEPEAEEEVKETRKMNSEDIQNFLERNSKKKKIHTNITDFDVWKKRHRLSKKTKVFVVKGGYGTIRKALTDRGWYENKDHKSPCFDLKWTLRAKDLHHSTLEKFQIVNHFCKSAAITTKVGLCHSLKNLVWFNNVDVDSFYPQCFDLKDRDEFEEFIEQFKAIKAECLVKKYASDIETVDKESLKTAMKVCERRLLDLDDIIDLKNPPKSLVSDEEWEIISKDEQNESKLSKKKHSDWVKKMNRWRVSQSSKKSEDDKKKKLKRKKKIKEDELTQDIDIDDKDELRERCLDICERLKSKFVQYDMNGINNIWIVKPAGLSRGRGIEVFSSLVEILDNCHSEGQWVAQKYIENPMIIHGRKFDIRQWVLVTSWNPLVIWFWNKPYIRFPAADYDPNNLDDRFVHLTNNSVAKYAKNAVEMGEGNMWTVETFQEYLQEKYGEDVWEEGGLRKKMQKIVKYTCEAVQDMFDENNKTAYCNELFGFDLMVDEDCNPYLLEVNSSPTMEFSTTITEHLCKKVMEDTIKVLVDYHYAKKKSKVDTGDWQCICRKKVVENNPKNACGLDFVCQGVKMKVKKTKNPPKKSSVPVTELVFNKNGELSNQRMDEIVEAEEVDDEIDVEHHDSEGDDEVTPQSDDDLENEDEEDDEEDEDEGDDEDGSDSPEDESKPNASKEVEDDEVYTDEDKE</sequence>
<feature type="compositionally biased region" description="Acidic residues" evidence="6">
    <location>
        <begin position="314"/>
        <end position="329"/>
    </location>
</feature>
<feature type="region of interest" description="Disordered" evidence="6">
    <location>
        <begin position="145"/>
        <end position="335"/>
    </location>
</feature>
<evidence type="ECO:0000256" key="5">
    <source>
        <dbReference type="ARBA" id="ARBA00022840"/>
    </source>
</evidence>
<feature type="compositionally biased region" description="Basic and acidic residues" evidence="6">
    <location>
        <begin position="202"/>
        <end position="262"/>
    </location>
</feature>
<name>A0AAD1UFT7_EUPCR</name>
<evidence type="ECO:0000313" key="8">
    <source>
        <dbReference type="Proteomes" id="UP001295684"/>
    </source>
</evidence>
<dbReference type="PANTHER" id="PTHR45870">
    <property type="entry name" value="TUBULIN MONOGLYCYLASE TTLL3"/>
    <property type="match status" value="1"/>
</dbReference>
<dbReference type="GO" id="GO:0005524">
    <property type="term" value="F:ATP binding"/>
    <property type="evidence" value="ECO:0007669"/>
    <property type="project" value="UniProtKB-KW"/>
</dbReference>
<dbReference type="GO" id="GO:0070736">
    <property type="term" value="F:protein-glycine ligase activity, initiating"/>
    <property type="evidence" value="ECO:0007669"/>
    <property type="project" value="TreeGrafter"/>
</dbReference>
<dbReference type="InterPro" id="IPR004344">
    <property type="entry name" value="TTL/TTLL_fam"/>
</dbReference>